<comment type="caution">
    <text evidence="1">The sequence shown here is derived from an EMBL/GenBank/DDBJ whole genome shotgun (WGS) entry which is preliminary data.</text>
</comment>
<name>A0A8S9GE31_BRACR</name>
<dbReference type="Proteomes" id="UP000712281">
    <property type="component" value="Unassembled WGS sequence"/>
</dbReference>
<reference evidence="1" key="1">
    <citation type="submission" date="2019-12" db="EMBL/GenBank/DDBJ databases">
        <title>Genome sequencing and annotation of Brassica cretica.</title>
        <authorList>
            <person name="Studholme D.J."/>
            <person name="Sarris P.F."/>
        </authorList>
    </citation>
    <scope>NUCLEOTIDE SEQUENCE</scope>
    <source>
        <strain evidence="1">PFS-001/15</strain>
        <tissue evidence="1">Leaf</tissue>
    </source>
</reference>
<organism evidence="1 2">
    <name type="scientific">Brassica cretica</name>
    <name type="common">Mustard</name>
    <dbReference type="NCBI Taxonomy" id="69181"/>
    <lineage>
        <taxon>Eukaryota</taxon>
        <taxon>Viridiplantae</taxon>
        <taxon>Streptophyta</taxon>
        <taxon>Embryophyta</taxon>
        <taxon>Tracheophyta</taxon>
        <taxon>Spermatophyta</taxon>
        <taxon>Magnoliopsida</taxon>
        <taxon>eudicotyledons</taxon>
        <taxon>Gunneridae</taxon>
        <taxon>Pentapetalae</taxon>
        <taxon>rosids</taxon>
        <taxon>malvids</taxon>
        <taxon>Brassicales</taxon>
        <taxon>Brassicaceae</taxon>
        <taxon>Brassiceae</taxon>
        <taxon>Brassica</taxon>
    </lineage>
</organism>
<sequence>MTFLQHDVFCETSYQRNIILKTLEAGWELSRTRIKHDEIEARRENPKLDETLISNIRIGVEKYSGLIADQKIAGRTEIKRMNREARGGSLHGFRTWCQPSNKLSFYRCSRCCRAWKLYMQPDILTSGRSGGVLHASWTCSQPCGARGAAAHASGAMRSDTRAATNLKLIVQFYGFRSVKVLLDTPPGSPKNCPEARGGSVRVQISLSRPISFFMVKPRFCPSRDQTVQSIQVVPWVLAKSSPINQLLLA</sequence>
<proteinExistence type="predicted"/>
<accession>A0A8S9GE31</accession>
<protein>
    <submittedName>
        <fullName evidence="1">Uncharacterized protein</fullName>
    </submittedName>
</protein>
<dbReference type="EMBL" id="QGKW02002005">
    <property type="protein sequence ID" value="KAF2541592.1"/>
    <property type="molecule type" value="Genomic_DNA"/>
</dbReference>
<gene>
    <name evidence="1" type="ORF">F2Q68_00030185</name>
</gene>
<dbReference type="AlphaFoldDB" id="A0A8S9GE31"/>
<evidence type="ECO:0000313" key="2">
    <source>
        <dbReference type="Proteomes" id="UP000712281"/>
    </source>
</evidence>
<evidence type="ECO:0000313" key="1">
    <source>
        <dbReference type="EMBL" id="KAF2541592.1"/>
    </source>
</evidence>